<gene>
    <name evidence="1" type="ORF">ACFPJ4_00500</name>
</gene>
<dbReference type="SUPFAM" id="SSF141318">
    <property type="entry name" value="TM0957-like"/>
    <property type="match status" value="1"/>
</dbReference>
<comment type="caution">
    <text evidence="1">The sequence shown here is derived from an EMBL/GenBank/DDBJ whole genome shotgun (WGS) entry which is preliminary data.</text>
</comment>
<name>A0ABW0NL49_9MICO</name>
<proteinExistence type="predicted"/>
<dbReference type="InterPro" id="IPR014582">
    <property type="entry name" value="UCP033535_lipo"/>
</dbReference>
<keyword evidence="2" id="KW-1185">Reference proteome</keyword>
<dbReference type="Pfam" id="PF10054">
    <property type="entry name" value="DUF2291"/>
    <property type="match status" value="1"/>
</dbReference>
<dbReference type="EMBL" id="JBHSMG010000001">
    <property type="protein sequence ID" value="MFC5500711.1"/>
    <property type="molecule type" value="Genomic_DNA"/>
</dbReference>
<accession>A0ABW0NL49</accession>
<dbReference type="RefSeq" id="WP_386738309.1">
    <property type="nucleotide sequence ID" value="NZ_JBHSMG010000001.1"/>
</dbReference>
<evidence type="ECO:0000313" key="1">
    <source>
        <dbReference type="EMBL" id="MFC5500711.1"/>
    </source>
</evidence>
<evidence type="ECO:0000313" key="2">
    <source>
        <dbReference type="Proteomes" id="UP001596039"/>
    </source>
</evidence>
<sequence>MTPRMRQVITGAVIIVLLIVMALSTRVVSTVSAAGQQTGAFSADSYGKTEFPKVQAAIEKKATDARTLAAAIAADRTAAAKKYGVPAGTGPEFSVKFTGVVGAGSLGVYPVTVAGMPASVLIRIQTGPAINGTDLRDAPGTIQYGQFVNQIDYQNAASALNKQMKASVLASVDTANLVGKTVTVIGAFQLINPNGWLVTPAKLSVQ</sequence>
<protein>
    <submittedName>
        <fullName evidence="1">DUF2291 family protein</fullName>
    </submittedName>
</protein>
<reference evidence="2" key="1">
    <citation type="journal article" date="2019" name="Int. J. Syst. Evol. Microbiol.">
        <title>The Global Catalogue of Microorganisms (GCM) 10K type strain sequencing project: providing services to taxonomists for standard genome sequencing and annotation.</title>
        <authorList>
            <consortium name="The Broad Institute Genomics Platform"/>
            <consortium name="The Broad Institute Genome Sequencing Center for Infectious Disease"/>
            <person name="Wu L."/>
            <person name="Ma J."/>
        </authorList>
    </citation>
    <scope>NUCLEOTIDE SEQUENCE [LARGE SCALE GENOMIC DNA]</scope>
    <source>
        <strain evidence="2">CGMCC 4.6997</strain>
    </source>
</reference>
<dbReference type="Proteomes" id="UP001596039">
    <property type="component" value="Unassembled WGS sequence"/>
</dbReference>
<organism evidence="1 2">
    <name type="scientific">Lysinimonas soli</name>
    <dbReference type="NCBI Taxonomy" id="1074233"/>
    <lineage>
        <taxon>Bacteria</taxon>
        <taxon>Bacillati</taxon>
        <taxon>Actinomycetota</taxon>
        <taxon>Actinomycetes</taxon>
        <taxon>Micrococcales</taxon>
        <taxon>Microbacteriaceae</taxon>
        <taxon>Lysinimonas</taxon>
    </lineage>
</organism>
<dbReference type="InterPro" id="IPR036215">
    <property type="entry name" value="TM0957-like_sf"/>
</dbReference>
<dbReference type="PIRSF" id="PIRSF033535">
    <property type="entry name" value="UCP033535_plp"/>
    <property type="match status" value="1"/>
</dbReference>